<comment type="caution">
    <text evidence="4">The sequence shown here is derived from an EMBL/GenBank/DDBJ whole genome shotgun (WGS) entry which is preliminary data.</text>
</comment>
<evidence type="ECO:0000256" key="1">
    <source>
        <dbReference type="ARBA" id="ARBA00093462"/>
    </source>
</evidence>
<evidence type="ECO:0000256" key="2">
    <source>
        <dbReference type="SAM" id="MobiDB-lite"/>
    </source>
</evidence>
<sequence>MAKYRYVYTTFWNDPRVVEEMTAEDKYFFLYLLTNESTTQIGIYQITKKQIAFDMGYSMESAGALLQRFREHHKLIKYNEETREIAIKNWGKYNLNRGGKPILDCVKSELKEVKDTTLIQWVGEGISNDSVRIVYESYYDTSHDTYNVTSENEESSNDAGSYDTLTIRGQKEKQTEKEKQKENKKEKQTKDSEGCQSVSSQSDFARLVEFTNHNITPVLPTIAEHLGYILDDYKDVDLILAALQNAVFNNARNKIKYAEGTLINWRKEMITTYQQLQAKEEREKNNKRQQSNQSYQKPKGRTEIVPEWFANRNNKEEPLTPDTESDNNTIDFEVERQKALENIERMRNRSEANG</sequence>
<dbReference type="RefSeq" id="WP_349662046.1">
    <property type="nucleotide sequence ID" value="NZ_JBEGDG010000034.1"/>
</dbReference>
<name>A0ABV1MYX7_9BACI</name>
<dbReference type="EMBL" id="JBEGDG010000034">
    <property type="protein sequence ID" value="MEQ6357730.1"/>
    <property type="molecule type" value="Genomic_DNA"/>
</dbReference>
<dbReference type="PANTHER" id="PTHR37293:SF5">
    <property type="entry name" value="DNA REPLICATION PROTEIN"/>
    <property type="match status" value="1"/>
</dbReference>
<dbReference type="InterPro" id="IPR034829">
    <property type="entry name" value="DnaD-like_sf"/>
</dbReference>
<proteinExistence type="inferred from homology"/>
<dbReference type="PANTHER" id="PTHR37293">
    <property type="entry name" value="PHAGE REPLICATION PROTEIN-RELATED"/>
    <property type="match status" value="1"/>
</dbReference>
<dbReference type="Gene3D" id="1.10.10.630">
    <property type="entry name" value="DnaD domain-like"/>
    <property type="match status" value="1"/>
</dbReference>
<evidence type="ECO:0000313" key="5">
    <source>
        <dbReference type="Proteomes" id="UP001478862"/>
    </source>
</evidence>
<feature type="region of interest" description="Disordered" evidence="2">
    <location>
        <begin position="146"/>
        <end position="197"/>
    </location>
</feature>
<feature type="domain" description="DnaB/C C-terminal" evidence="3">
    <location>
        <begin position="210"/>
        <end position="279"/>
    </location>
</feature>
<protein>
    <submittedName>
        <fullName evidence="4">DnaD domain protein</fullName>
    </submittedName>
</protein>
<dbReference type="InterPro" id="IPR053162">
    <property type="entry name" value="DnaD"/>
</dbReference>
<dbReference type="InterPro" id="IPR006343">
    <property type="entry name" value="DnaB/C_C"/>
</dbReference>
<organism evidence="4 5">
    <name type="scientific">Lysinibacillus zambalensis</name>
    <dbReference type="NCBI Taxonomy" id="3160866"/>
    <lineage>
        <taxon>Bacteria</taxon>
        <taxon>Bacillati</taxon>
        <taxon>Bacillota</taxon>
        <taxon>Bacilli</taxon>
        <taxon>Bacillales</taxon>
        <taxon>Bacillaceae</taxon>
        <taxon>Lysinibacillus</taxon>
    </lineage>
</organism>
<feature type="region of interest" description="Disordered" evidence="2">
    <location>
        <begin position="277"/>
        <end position="332"/>
    </location>
</feature>
<gene>
    <name evidence="4" type="ORF">ABNX05_24290</name>
</gene>
<dbReference type="SUPFAM" id="SSF158499">
    <property type="entry name" value="DnaD domain-like"/>
    <property type="match status" value="1"/>
</dbReference>
<comment type="similarity">
    <text evidence="1">Belongs to the DnaB/DnaD family.</text>
</comment>
<evidence type="ECO:0000259" key="3">
    <source>
        <dbReference type="Pfam" id="PF07261"/>
    </source>
</evidence>
<feature type="compositionally biased region" description="Basic and acidic residues" evidence="2">
    <location>
        <begin position="169"/>
        <end position="193"/>
    </location>
</feature>
<evidence type="ECO:0000313" key="4">
    <source>
        <dbReference type="EMBL" id="MEQ6357730.1"/>
    </source>
</evidence>
<reference evidence="4 5" key="1">
    <citation type="submission" date="2024-06" db="EMBL/GenBank/DDBJ databases">
        <title>Lysinibacillus zambalefons sp. nov., a Novel Firmicute Isolated from the Poon Bato Zambales Hyperalkaline Spring.</title>
        <authorList>
            <person name="Aja J.A."/>
            <person name="Lazaro J.E.H."/>
            <person name="Llorin L.D."/>
            <person name="Lim K.R."/>
            <person name="Teodosio J."/>
            <person name="Dalisay D.S."/>
        </authorList>
    </citation>
    <scope>NUCLEOTIDE SEQUENCE [LARGE SCALE GENOMIC DNA]</scope>
    <source>
        <strain evidence="4 5">M3</strain>
    </source>
</reference>
<dbReference type="NCBIfam" id="TIGR01446">
    <property type="entry name" value="DnaD_dom"/>
    <property type="match status" value="1"/>
</dbReference>
<dbReference type="Pfam" id="PF07261">
    <property type="entry name" value="DnaB_2"/>
    <property type="match status" value="1"/>
</dbReference>
<keyword evidence="5" id="KW-1185">Reference proteome</keyword>
<dbReference type="Proteomes" id="UP001478862">
    <property type="component" value="Unassembled WGS sequence"/>
</dbReference>
<accession>A0ABV1MYX7</accession>